<dbReference type="Gene3D" id="3.40.720.10">
    <property type="entry name" value="Alkaline Phosphatase, subunit A"/>
    <property type="match status" value="1"/>
</dbReference>
<keyword evidence="7" id="KW-1185">Reference proteome</keyword>
<dbReference type="InterPro" id="IPR017850">
    <property type="entry name" value="Alkaline_phosphatase_core_sf"/>
</dbReference>
<dbReference type="PANTHER" id="PTHR42693:SF53">
    <property type="entry name" value="ENDO-4-O-SULFATASE"/>
    <property type="match status" value="1"/>
</dbReference>
<dbReference type="GO" id="GO:0016740">
    <property type="term" value="F:transferase activity"/>
    <property type="evidence" value="ECO:0007669"/>
    <property type="project" value="UniProtKB-KW"/>
</dbReference>
<dbReference type="InterPro" id="IPR024607">
    <property type="entry name" value="Sulfatase_CS"/>
</dbReference>
<dbReference type="Gene3D" id="3.30.1120.10">
    <property type="match status" value="1"/>
</dbReference>
<protein>
    <submittedName>
        <fullName evidence="6">Sulfatase-like hydrolase/transferase</fullName>
    </submittedName>
</protein>
<keyword evidence="2" id="KW-0479">Metal-binding</keyword>
<dbReference type="PROSITE" id="PS00523">
    <property type="entry name" value="SULFATASE_1"/>
    <property type="match status" value="1"/>
</dbReference>
<evidence type="ECO:0000256" key="1">
    <source>
        <dbReference type="ARBA" id="ARBA00008779"/>
    </source>
</evidence>
<feature type="domain" description="Sulfatase N-terminal" evidence="5">
    <location>
        <begin position="4"/>
        <end position="357"/>
    </location>
</feature>
<gene>
    <name evidence="6" type="ORF">GT409_08060</name>
</gene>
<dbReference type="SUPFAM" id="SSF53649">
    <property type="entry name" value="Alkaline phosphatase-like"/>
    <property type="match status" value="1"/>
</dbReference>
<evidence type="ECO:0000256" key="2">
    <source>
        <dbReference type="ARBA" id="ARBA00022723"/>
    </source>
</evidence>
<reference evidence="6 7" key="1">
    <citation type="submission" date="2020-01" db="EMBL/GenBank/DDBJ databases">
        <title>Ponticoccus aerotolerans gen. nov., sp. nov., an anaerobic bacterium and proposal of Ponticoccusceae fam. nov., Ponticoccusles ord. nov. and Ponticoccuse classis nov. in the phylum Kiritimatiellaeota.</title>
        <authorList>
            <person name="Zhou L.Y."/>
            <person name="Du Z.J."/>
        </authorList>
    </citation>
    <scope>NUCLEOTIDE SEQUENCE [LARGE SCALE GENOMIC DNA]</scope>
    <source>
        <strain evidence="6 7">S-5007</strain>
    </source>
</reference>
<proteinExistence type="inferred from homology"/>
<evidence type="ECO:0000256" key="3">
    <source>
        <dbReference type="ARBA" id="ARBA00022801"/>
    </source>
</evidence>
<organism evidence="6 7">
    <name type="scientific">Tichowtungia aerotolerans</name>
    <dbReference type="NCBI Taxonomy" id="2697043"/>
    <lineage>
        <taxon>Bacteria</taxon>
        <taxon>Pseudomonadati</taxon>
        <taxon>Kiritimatiellota</taxon>
        <taxon>Tichowtungiia</taxon>
        <taxon>Tichowtungiales</taxon>
        <taxon>Tichowtungiaceae</taxon>
        <taxon>Tichowtungia</taxon>
    </lineage>
</organism>
<evidence type="ECO:0000256" key="4">
    <source>
        <dbReference type="ARBA" id="ARBA00022837"/>
    </source>
</evidence>
<dbReference type="PROSITE" id="PS00149">
    <property type="entry name" value="SULFATASE_2"/>
    <property type="match status" value="1"/>
</dbReference>
<dbReference type="EMBL" id="CP047593">
    <property type="protein sequence ID" value="QHI69408.1"/>
    <property type="molecule type" value="Genomic_DNA"/>
</dbReference>
<comment type="similarity">
    <text evidence="1">Belongs to the sulfatase family.</text>
</comment>
<name>A0A6P1MBE0_9BACT</name>
<dbReference type="RefSeq" id="WP_160628590.1">
    <property type="nucleotide sequence ID" value="NZ_CP047593.1"/>
</dbReference>
<accession>A0A6P1MBE0</accession>
<dbReference type="AlphaFoldDB" id="A0A6P1MBE0"/>
<evidence type="ECO:0000313" key="6">
    <source>
        <dbReference type="EMBL" id="QHI69408.1"/>
    </source>
</evidence>
<dbReference type="GO" id="GO:0004065">
    <property type="term" value="F:arylsulfatase activity"/>
    <property type="evidence" value="ECO:0007669"/>
    <property type="project" value="TreeGrafter"/>
</dbReference>
<dbReference type="PANTHER" id="PTHR42693">
    <property type="entry name" value="ARYLSULFATASE FAMILY MEMBER"/>
    <property type="match status" value="1"/>
</dbReference>
<dbReference type="InterPro" id="IPR050738">
    <property type="entry name" value="Sulfatase"/>
</dbReference>
<dbReference type="Proteomes" id="UP000464954">
    <property type="component" value="Chromosome"/>
</dbReference>
<dbReference type="InterPro" id="IPR000917">
    <property type="entry name" value="Sulfatase_N"/>
</dbReference>
<dbReference type="GO" id="GO:0046872">
    <property type="term" value="F:metal ion binding"/>
    <property type="evidence" value="ECO:0007669"/>
    <property type="project" value="UniProtKB-KW"/>
</dbReference>
<dbReference type="KEGG" id="taer:GT409_08060"/>
<keyword evidence="4" id="KW-0106">Calcium</keyword>
<dbReference type="CDD" id="cd16143">
    <property type="entry name" value="ARS_like"/>
    <property type="match status" value="1"/>
</dbReference>
<dbReference type="Pfam" id="PF00884">
    <property type="entry name" value="Sulfatase"/>
    <property type="match status" value="1"/>
</dbReference>
<sequence>MKTPNIIFMMADDMGIGDLGCCGAEKIPTPNMDRLAKEGMRFTDAHSSSAVCTPSRYSVMTGRYCWRTRLKKFVIGGFGAPLIEPERETLGSLCKKAGYTTAAIGKWHMGFTWYDKTGAPLQVPECDALDVDGFYVDYVRGISGGPTELGFDYYYGIAGSLDMPPYVLIENDQMVELPDREKEVYYNQQRRGLQMPGFKDEEVDVTFAKKAAAYIEEQAGSEQPFFLYMTPASPHRPCDIRPEFVKDKSDAGDRGDMVVLFDWMVGQVLGALDRTGQAENTLIVVTSDNGARVVCANGEDYGHKANSIYRGQKADIWDGGHREPFLVRWPGVVEPDTTTGALACLSDFFATVGDIVGQDASCAEDSISLLPVLKGEQAVTRETLIHHSGFGMFSLRKGDWKLVLGSGSGGFTEPVGEISEHAGQLYNLKDDPSEQTNLWNEHAGIVRRLKDEFVDLMT</sequence>
<evidence type="ECO:0000259" key="5">
    <source>
        <dbReference type="Pfam" id="PF00884"/>
    </source>
</evidence>
<keyword evidence="3 6" id="KW-0378">Hydrolase</keyword>
<keyword evidence="6" id="KW-0808">Transferase</keyword>
<evidence type="ECO:0000313" key="7">
    <source>
        <dbReference type="Proteomes" id="UP000464954"/>
    </source>
</evidence>